<evidence type="ECO:0000259" key="1">
    <source>
        <dbReference type="Pfam" id="PF13456"/>
    </source>
</evidence>
<dbReference type="PANTHER" id="PTHR47723">
    <property type="entry name" value="OS05G0353850 PROTEIN"/>
    <property type="match status" value="1"/>
</dbReference>
<dbReference type="InterPro" id="IPR053151">
    <property type="entry name" value="RNase_H-like"/>
</dbReference>
<dbReference type="EMBL" id="JBBPBM010000013">
    <property type="protein sequence ID" value="KAK8561987.1"/>
    <property type="molecule type" value="Genomic_DNA"/>
</dbReference>
<dbReference type="Gene3D" id="3.30.420.10">
    <property type="entry name" value="Ribonuclease H-like superfamily/Ribonuclease H"/>
    <property type="match status" value="1"/>
</dbReference>
<sequence>MVTGESICSGRSTLSFEGMAKEVRDFLLASVEEPMLLRYGVGVVGVMRGPLERWKCPPLGWVKINVDVSVNIRDRRAVIGGVIQDGSGSWVFGYFWVIGRCSALVVELWAIYDAFRRAWEKSFRFLEIEFDCLEVVRMILGKLEICMRHALVAEIKTLMSRDWHLSIIHIHRECNGCADRMVALGRGQDLVLMEFEDPLVELLDMLEEEAPSLF</sequence>
<dbReference type="InterPro" id="IPR002156">
    <property type="entry name" value="RNaseH_domain"/>
</dbReference>
<dbReference type="CDD" id="cd06222">
    <property type="entry name" value="RNase_H_like"/>
    <property type="match status" value="1"/>
</dbReference>
<dbReference type="InterPro" id="IPR044730">
    <property type="entry name" value="RNase_H-like_dom_plant"/>
</dbReference>
<dbReference type="Pfam" id="PF13456">
    <property type="entry name" value="RVT_3"/>
    <property type="match status" value="1"/>
</dbReference>
<comment type="caution">
    <text evidence="2">The sequence shown here is derived from an EMBL/GenBank/DDBJ whole genome shotgun (WGS) entry which is preliminary data.</text>
</comment>
<accession>A0ABR2EJ06</accession>
<evidence type="ECO:0000313" key="3">
    <source>
        <dbReference type="Proteomes" id="UP001472677"/>
    </source>
</evidence>
<dbReference type="Proteomes" id="UP001472677">
    <property type="component" value="Unassembled WGS sequence"/>
</dbReference>
<feature type="domain" description="RNase H type-1" evidence="1">
    <location>
        <begin position="65"/>
        <end position="182"/>
    </location>
</feature>
<protein>
    <recommendedName>
        <fullName evidence="1">RNase H type-1 domain-containing protein</fullName>
    </recommendedName>
</protein>
<evidence type="ECO:0000313" key="2">
    <source>
        <dbReference type="EMBL" id="KAK8561987.1"/>
    </source>
</evidence>
<organism evidence="2 3">
    <name type="scientific">Hibiscus sabdariffa</name>
    <name type="common">roselle</name>
    <dbReference type="NCBI Taxonomy" id="183260"/>
    <lineage>
        <taxon>Eukaryota</taxon>
        <taxon>Viridiplantae</taxon>
        <taxon>Streptophyta</taxon>
        <taxon>Embryophyta</taxon>
        <taxon>Tracheophyta</taxon>
        <taxon>Spermatophyta</taxon>
        <taxon>Magnoliopsida</taxon>
        <taxon>eudicotyledons</taxon>
        <taxon>Gunneridae</taxon>
        <taxon>Pentapetalae</taxon>
        <taxon>rosids</taxon>
        <taxon>malvids</taxon>
        <taxon>Malvales</taxon>
        <taxon>Malvaceae</taxon>
        <taxon>Malvoideae</taxon>
        <taxon>Hibiscus</taxon>
    </lineage>
</organism>
<dbReference type="SUPFAM" id="SSF53098">
    <property type="entry name" value="Ribonuclease H-like"/>
    <property type="match status" value="1"/>
</dbReference>
<dbReference type="InterPro" id="IPR012337">
    <property type="entry name" value="RNaseH-like_sf"/>
</dbReference>
<gene>
    <name evidence="2" type="ORF">V6N12_049042</name>
</gene>
<proteinExistence type="predicted"/>
<keyword evidence="3" id="KW-1185">Reference proteome</keyword>
<reference evidence="2 3" key="1">
    <citation type="journal article" date="2024" name="G3 (Bethesda)">
        <title>Genome assembly of Hibiscus sabdariffa L. provides insights into metabolisms of medicinal natural products.</title>
        <authorList>
            <person name="Kim T."/>
        </authorList>
    </citation>
    <scope>NUCLEOTIDE SEQUENCE [LARGE SCALE GENOMIC DNA]</scope>
    <source>
        <strain evidence="2">TK-2024</strain>
        <tissue evidence="2">Old leaves</tissue>
    </source>
</reference>
<name>A0ABR2EJ06_9ROSI</name>
<dbReference type="InterPro" id="IPR036397">
    <property type="entry name" value="RNaseH_sf"/>
</dbReference>
<dbReference type="PANTHER" id="PTHR47723:SF19">
    <property type="entry name" value="POLYNUCLEOTIDYL TRANSFERASE, RIBONUCLEASE H-LIKE SUPERFAMILY PROTEIN"/>
    <property type="match status" value="1"/>
</dbReference>